<keyword evidence="4 7" id="KW-0238">DNA-binding</keyword>
<organism evidence="10 11">
    <name type="scientific">Thermobaculum terrenum (strain ATCC BAA-798 / CCMEE 7001 / YNP1)</name>
    <dbReference type="NCBI Taxonomy" id="525904"/>
    <lineage>
        <taxon>Bacteria</taxon>
        <taxon>Bacillati</taxon>
        <taxon>Chloroflexota</taxon>
        <taxon>Chloroflexia</taxon>
        <taxon>Candidatus Thermobaculales</taxon>
        <taxon>Candidatus Thermobaculaceae</taxon>
        <taxon>Thermobaculum</taxon>
    </lineage>
</organism>
<dbReference type="InterPro" id="IPR039420">
    <property type="entry name" value="WalR-like"/>
</dbReference>
<dbReference type="GO" id="GO:0005829">
    <property type="term" value="C:cytosol"/>
    <property type="evidence" value="ECO:0007669"/>
    <property type="project" value="TreeGrafter"/>
</dbReference>
<dbReference type="FunFam" id="3.40.50.2300:FF:000001">
    <property type="entry name" value="DNA-binding response regulator PhoB"/>
    <property type="match status" value="1"/>
</dbReference>
<dbReference type="AlphaFoldDB" id="D1CB85"/>
<accession>D1CB85</accession>
<dbReference type="SMART" id="SM00862">
    <property type="entry name" value="Trans_reg_C"/>
    <property type="match status" value="1"/>
</dbReference>
<evidence type="ECO:0000259" key="9">
    <source>
        <dbReference type="PROSITE" id="PS51755"/>
    </source>
</evidence>
<dbReference type="PROSITE" id="PS51755">
    <property type="entry name" value="OMPR_PHOB"/>
    <property type="match status" value="1"/>
</dbReference>
<feature type="domain" description="OmpR/PhoB-type" evidence="9">
    <location>
        <begin position="127"/>
        <end position="225"/>
    </location>
</feature>
<evidence type="ECO:0000256" key="1">
    <source>
        <dbReference type="ARBA" id="ARBA00022553"/>
    </source>
</evidence>
<dbReference type="eggNOG" id="COG0745">
    <property type="taxonomic scope" value="Bacteria"/>
</dbReference>
<evidence type="ECO:0000256" key="3">
    <source>
        <dbReference type="ARBA" id="ARBA00023015"/>
    </source>
</evidence>
<dbReference type="InterPro" id="IPR001867">
    <property type="entry name" value="OmpR/PhoB-type_DNA-bd"/>
</dbReference>
<proteinExistence type="predicted"/>
<evidence type="ECO:0000259" key="8">
    <source>
        <dbReference type="PROSITE" id="PS50110"/>
    </source>
</evidence>
<dbReference type="PANTHER" id="PTHR48111:SF1">
    <property type="entry name" value="TWO-COMPONENT RESPONSE REGULATOR ORR33"/>
    <property type="match status" value="1"/>
</dbReference>
<dbReference type="Pfam" id="PF00486">
    <property type="entry name" value="Trans_reg_C"/>
    <property type="match status" value="1"/>
</dbReference>
<dbReference type="InterPro" id="IPR011006">
    <property type="entry name" value="CheY-like_superfamily"/>
</dbReference>
<dbReference type="EMBL" id="CP001825">
    <property type="protein sequence ID" value="ACZ42050.1"/>
    <property type="molecule type" value="Genomic_DNA"/>
</dbReference>
<keyword evidence="11" id="KW-1185">Reference proteome</keyword>
<evidence type="ECO:0000256" key="6">
    <source>
        <dbReference type="PROSITE-ProRule" id="PRU00169"/>
    </source>
</evidence>
<dbReference type="GO" id="GO:0000976">
    <property type="term" value="F:transcription cis-regulatory region binding"/>
    <property type="evidence" value="ECO:0007669"/>
    <property type="project" value="TreeGrafter"/>
</dbReference>
<name>D1CB85_THET1</name>
<feature type="domain" description="Response regulatory" evidence="8">
    <location>
        <begin position="2"/>
        <end position="115"/>
    </location>
</feature>
<feature type="DNA-binding region" description="OmpR/PhoB-type" evidence="7">
    <location>
        <begin position="127"/>
        <end position="225"/>
    </location>
</feature>
<evidence type="ECO:0000256" key="5">
    <source>
        <dbReference type="ARBA" id="ARBA00023163"/>
    </source>
</evidence>
<dbReference type="InterPro" id="IPR001789">
    <property type="entry name" value="Sig_transdc_resp-reg_receiver"/>
</dbReference>
<dbReference type="Gene3D" id="3.40.50.2300">
    <property type="match status" value="1"/>
</dbReference>
<dbReference type="CDD" id="cd17574">
    <property type="entry name" value="REC_OmpR"/>
    <property type="match status" value="1"/>
</dbReference>
<dbReference type="KEGG" id="ttr:Tter_1135"/>
<dbReference type="PROSITE" id="PS50110">
    <property type="entry name" value="RESPONSE_REGULATORY"/>
    <property type="match status" value="1"/>
</dbReference>
<dbReference type="HOGENOM" id="CLU_000445_30_4_0"/>
<dbReference type="Proteomes" id="UP000000323">
    <property type="component" value="Chromosome 1"/>
</dbReference>
<keyword evidence="2" id="KW-0902">Two-component regulatory system</keyword>
<dbReference type="GO" id="GO:0006355">
    <property type="term" value="P:regulation of DNA-templated transcription"/>
    <property type="evidence" value="ECO:0007669"/>
    <property type="project" value="InterPro"/>
</dbReference>
<gene>
    <name evidence="10" type="ordered locus">Tter_1135</name>
</gene>
<dbReference type="GO" id="GO:0032993">
    <property type="term" value="C:protein-DNA complex"/>
    <property type="evidence" value="ECO:0007669"/>
    <property type="project" value="TreeGrafter"/>
</dbReference>
<dbReference type="RefSeq" id="WP_012875085.1">
    <property type="nucleotide sequence ID" value="NC_013525.1"/>
</dbReference>
<evidence type="ECO:0000313" key="11">
    <source>
        <dbReference type="Proteomes" id="UP000000323"/>
    </source>
</evidence>
<dbReference type="SUPFAM" id="SSF52172">
    <property type="entry name" value="CheY-like"/>
    <property type="match status" value="1"/>
</dbReference>
<evidence type="ECO:0000313" key="10">
    <source>
        <dbReference type="EMBL" id="ACZ42050.1"/>
    </source>
</evidence>
<feature type="modified residue" description="4-aspartylphosphate" evidence="6">
    <location>
        <position position="51"/>
    </location>
</feature>
<dbReference type="SMART" id="SM00448">
    <property type="entry name" value="REC"/>
    <property type="match status" value="1"/>
</dbReference>
<keyword evidence="1 6" id="KW-0597">Phosphoprotein</keyword>
<keyword evidence="5" id="KW-0804">Transcription</keyword>
<dbReference type="PANTHER" id="PTHR48111">
    <property type="entry name" value="REGULATOR OF RPOS"/>
    <property type="match status" value="1"/>
</dbReference>
<dbReference type="Pfam" id="PF00072">
    <property type="entry name" value="Response_reg"/>
    <property type="match status" value="1"/>
</dbReference>
<reference evidence="11" key="1">
    <citation type="journal article" date="2010" name="Stand. Genomic Sci.">
        <title>Complete genome sequence of 'Thermobaculum terrenum' type strain (YNP1).</title>
        <authorList>
            <person name="Kiss H."/>
            <person name="Cleland D."/>
            <person name="Lapidus A."/>
            <person name="Lucas S."/>
            <person name="Glavina Del Rio T."/>
            <person name="Nolan M."/>
            <person name="Tice H."/>
            <person name="Han C."/>
            <person name="Goodwin L."/>
            <person name="Pitluck S."/>
            <person name="Liolios K."/>
            <person name="Ivanova N."/>
            <person name="Mavromatis K."/>
            <person name="Ovchinnikova G."/>
            <person name="Pati A."/>
            <person name="Chen A."/>
            <person name="Palaniappan K."/>
            <person name="Land M."/>
            <person name="Hauser L."/>
            <person name="Chang Y."/>
            <person name="Jeffries C."/>
            <person name="Lu M."/>
            <person name="Brettin T."/>
            <person name="Detter J."/>
            <person name="Goker M."/>
            <person name="Tindall B."/>
            <person name="Beck B."/>
            <person name="McDermott T."/>
            <person name="Woyke T."/>
            <person name="Bristow J."/>
            <person name="Eisen J."/>
            <person name="Markowitz V."/>
            <person name="Hugenholtz P."/>
            <person name="Kyrpides N."/>
            <person name="Klenk H."/>
            <person name="Cheng J."/>
        </authorList>
    </citation>
    <scope>NUCLEOTIDE SEQUENCE [LARGE SCALE GENOMIC DNA]</scope>
    <source>
        <strain evidence="11">ATCC BAA-798 / YNP1</strain>
    </source>
</reference>
<dbReference type="STRING" id="525904.Tter_1135"/>
<dbReference type="OrthoDB" id="150805at2"/>
<protein>
    <submittedName>
        <fullName evidence="10">Two component transcriptional regulator, winged helix family</fullName>
    </submittedName>
</protein>
<keyword evidence="3" id="KW-0805">Transcription regulation</keyword>
<sequence>MKVLVADDDLDMLDVTAYALRREGFNVIAASDGLQALRRWQMDHPDVVVLDANMPKMNGFEVCKRIREQSNTPVILLTALNDEDHIVQGFHIGADDYVTKPFSHRQLAMRIRAVAKRNSSASSVDFSGKLVSGPLSLDRDTHEVLLDDREIHLTPTEFKLLYILVANAGRVVPSSRLVEYAWGYDEGDESLLKTHISHIRRKLGMPSESLGNIVVLPRVGYKFMVSS</sequence>
<dbReference type="InterPro" id="IPR036388">
    <property type="entry name" value="WH-like_DNA-bd_sf"/>
</dbReference>
<evidence type="ECO:0000256" key="2">
    <source>
        <dbReference type="ARBA" id="ARBA00023012"/>
    </source>
</evidence>
<dbReference type="CDD" id="cd00383">
    <property type="entry name" value="trans_reg_C"/>
    <property type="match status" value="1"/>
</dbReference>
<evidence type="ECO:0000256" key="7">
    <source>
        <dbReference type="PROSITE-ProRule" id="PRU01091"/>
    </source>
</evidence>
<dbReference type="GO" id="GO:0000156">
    <property type="term" value="F:phosphorelay response regulator activity"/>
    <property type="evidence" value="ECO:0007669"/>
    <property type="project" value="TreeGrafter"/>
</dbReference>
<evidence type="ECO:0000256" key="4">
    <source>
        <dbReference type="ARBA" id="ARBA00023125"/>
    </source>
</evidence>
<dbReference type="Gene3D" id="1.10.10.10">
    <property type="entry name" value="Winged helix-like DNA-binding domain superfamily/Winged helix DNA-binding domain"/>
    <property type="match status" value="1"/>
</dbReference>